<evidence type="ECO:0000313" key="4">
    <source>
        <dbReference type="Proteomes" id="UP001596505"/>
    </source>
</evidence>
<accession>A0ABW2Q3M0</accession>
<organism evidence="3 4">
    <name type="scientific">Scopulibacillus cellulosilyticus</name>
    <dbReference type="NCBI Taxonomy" id="2665665"/>
    <lineage>
        <taxon>Bacteria</taxon>
        <taxon>Bacillati</taxon>
        <taxon>Bacillota</taxon>
        <taxon>Bacilli</taxon>
        <taxon>Bacillales</taxon>
        <taxon>Sporolactobacillaceae</taxon>
        <taxon>Scopulibacillus</taxon>
    </lineage>
</organism>
<keyword evidence="2" id="KW-1133">Transmembrane helix</keyword>
<evidence type="ECO:0000256" key="1">
    <source>
        <dbReference type="SAM" id="MobiDB-lite"/>
    </source>
</evidence>
<feature type="region of interest" description="Disordered" evidence="1">
    <location>
        <begin position="31"/>
        <end position="57"/>
    </location>
</feature>
<keyword evidence="2" id="KW-0472">Membrane</keyword>
<gene>
    <name evidence="3" type="ORF">ACFQRG_14880</name>
</gene>
<protein>
    <submittedName>
        <fullName evidence="3">SpoIIIAH-like family protein</fullName>
    </submittedName>
</protein>
<evidence type="ECO:0000256" key="2">
    <source>
        <dbReference type="SAM" id="Phobius"/>
    </source>
</evidence>
<comment type="caution">
    <text evidence="3">The sequence shown here is derived from an EMBL/GenBank/DDBJ whole genome shotgun (WGS) entry which is preliminary data.</text>
</comment>
<dbReference type="EMBL" id="JBHTCO010000019">
    <property type="protein sequence ID" value="MFC7394238.1"/>
    <property type="molecule type" value="Genomic_DNA"/>
</dbReference>
<dbReference type="InterPro" id="IPR038503">
    <property type="entry name" value="SpoIIIAH_sf"/>
</dbReference>
<dbReference type="Proteomes" id="UP001596505">
    <property type="component" value="Unassembled WGS sequence"/>
</dbReference>
<sequence length="177" mass="19441">MLLKKQTVWLLTMLSLIIVLSVYYMTSPGQAPGDKMAATDHKQSKEQANKGKDSVAVSTTVSSDKLAEIRLKKADDRKKLAEQYQDAISSSKSTAKSSKAYDKLEALNTLSNSEKLLEDMIKSKGYSDAVVDTSGNDVNVYVASNNMSSKQATQIVNMTHEYLGDDKLVSVKYETSK</sequence>
<dbReference type="Gene3D" id="1.10.287.4300">
    <property type="entry name" value="Stage III sporulation protein AH-like"/>
    <property type="match status" value="1"/>
</dbReference>
<reference evidence="4" key="1">
    <citation type="journal article" date="2019" name="Int. J. Syst. Evol. Microbiol.">
        <title>The Global Catalogue of Microorganisms (GCM) 10K type strain sequencing project: providing services to taxonomists for standard genome sequencing and annotation.</title>
        <authorList>
            <consortium name="The Broad Institute Genomics Platform"/>
            <consortium name="The Broad Institute Genome Sequencing Center for Infectious Disease"/>
            <person name="Wu L."/>
            <person name="Ma J."/>
        </authorList>
    </citation>
    <scope>NUCLEOTIDE SEQUENCE [LARGE SCALE GENOMIC DNA]</scope>
    <source>
        <strain evidence="4">CGMCC 1.16305</strain>
    </source>
</reference>
<proteinExistence type="predicted"/>
<feature type="compositionally biased region" description="Basic and acidic residues" evidence="1">
    <location>
        <begin position="37"/>
        <end position="53"/>
    </location>
</feature>
<feature type="transmembrane region" description="Helical" evidence="2">
    <location>
        <begin position="7"/>
        <end position="26"/>
    </location>
</feature>
<dbReference type="InterPro" id="IPR024232">
    <property type="entry name" value="SpoIIIAH"/>
</dbReference>
<keyword evidence="4" id="KW-1185">Reference proteome</keyword>
<evidence type="ECO:0000313" key="3">
    <source>
        <dbReference type="EMBL" id="MFC7394238.1"/>
    </source>
</evidence>
<name>A0ABW2Q3M0_9BACL</name>
<keyword evidence="2" id="KW-0812">Transmembrane</keyword>
<dbReference type="Pfam" id="PF12685">
    <property type="entry name" value="SpoIIIAH"/>
    <property type="match status" value="1"/>
</dbReference>
<dbReference type="RefSeq" id="WP_380967374.1">
    <property type="nucleotide sequence ID" value="NZ_JBHTCO010000019.1"/>
</dbReference>